<keyword evidence="6" id="KW-0325">Glycoprotein</keyword>
<dbReference type="PROSITE" id="PS00452">
    <property type="entry name" value="GUANYLATE_CYCLASE_1"/>
    <property type="match status" value="1"/>
</dbReference>
<evidence type="ECO:0000256" key="6">
    <source>
        <dbReference type="ARBA" id="ARBA00023180"/>
    </source>
</evidence>
<evidence type="ECO:0000259" key="14">
    <source>
        <dbReference type="PROSITE" id="PS50125"/>
    </source>
</evidence>
<evidence type="ECO:0000256" key="2">
    <source>
        <dbReference type="ARBA" id="ARBA00022729"/>
    </source>
</evidence>
<dbReference type="PANTHER" id="PTHR11920:SF491">
    <property type="entry name" value="GUANYLATE CYCLASE"/>
    <property type="match status" value="1"/>
</dbReference>
<dbReference type="InterPro" id="IPR001828">
    <property type="entry name" value="ANF_lig-bd_rcpt"/>
</dbReference>
<dbReference type="InterPro" id="IPR000719">
    <property type="entry name" value="Prot_kinase_dom"/>
</dbReference>
<dbReference type="CDD" id="cd14042">
    <property type="entry name" value="PK_GC-A_B"/>
    <property type="match status" value="1"/>
</dbReference>
<comment type="similarity">
    <text evidence="8">Belongs to the adenylyl cyclase class-4/guanylyl cyclase family.</text>
</comment>
<dbReference type="InterPro" id="IPR050401">
    <property type="entry name" value="Cyclic_nucleotide_synthase"/>
</dbReference>
<protein>
    <recommendedName>
        <fullName evidence="9">Guanylate cyclase</fullName>
        <ecNumber evidence="9">4.6.1.2</ecNumber>
    </recommendedName>
</protein>
<dbReference type="GeneID" id="105893760"/>
<sequence>MEVRWLPPWTCSLMLGLLCAAPPPGEGGGGRRVNVTLAAILPKNNTDYAWAWPRVAPALTRALERVNSDPALLPGHRLSLVFNGSDTKEGQCSESVAPRAAVDLRLSHNPWAFIGPGCDYAAAQVARFTSHWHVPMVTAGAAAIAFEEYTSITNTGPTYKKLGEFVVRMHQYFGWRHAMLVYHDNMNDDRPCYFTAEGPYTEMAKENITTKELAFNENHHTVDYKDIMTSISNQGRVVYLCCSREAFRRLMLVFWREGFPQDQFVFFYIDLFAGSLESSAHRPWARGDADDPDALRAFRSVKILTYREPQNPEYRTFVDTLKSDAQSMFNLTLEDSLMNVISGSFYDGVMLYALALNETLSDAPGGERPDGENVTQRMWNRAYNGVTGLLQIDEVGNREMDFALWDMTNYSTGVYEMVCVYNGSQKQMEAVEGTRVQWPGGSPPSDVPVCGFKNDDPSCLAKTVTMWQMISIVVCFVLFIIITVTVFIYRKLKLESELAAQLWRVQWEHIQMSNLEKALRRACSKLTLSLRGSNYGSLLTMEGNFQIYTKTGYYKGNIAAIKYVNKKRIELTRNVLFELKHMRDVQNEHLTRFIGACIDPPNICIITEYCPRGSLQDLMESDSITLDWMFRYSLISDVVKGMAFLHNSVIGCHGHLKSSNCVVDSRFVLKITDYGLPSFYKDTSTEDTYAFYACRLWTAPELLRAAPTHTHTPCGSQKGDVYSFSIILQELALLKGTFYLEGPALSPKEILERVTVGEWPHLRPLLCAQSHSEELGQLMQRCWAEEPADRPDFSQIKVLLRKNNRGYGSNILDNLLSRMEQYANNLEELVEERTQAYHEEKRKAEALLYQILPQVCAFSRLCVCVCVCVSWPTGPVCAGVVGLKMPRYCLFGDTVNTASRMESNGEALKIHVSEATASILEGSSCFQLELRGEVDVKGKGRVRTYWLLGENTSNTT</sequence>
<evidence type="ECO:0000256" key="8">
    <source>
        <dbReference type="RuleBase" id="RU000405"/>
    </source>
</evidence>
<dbReference type="GO" id="GO:0005525">
    <property type="term" value="F:GTP binding"/>
    <property type="evidence" value="ECO:0007669"/>
    <property type="project" value="UniProtKB-KW"/>
</dbReference>
<keyword evidence="15" id="KW-1185">Reference proteome</keyword>
<dbReference type="FunFam" id="3.40.50.2300:FF:000101">
    <property type="entry name" value="Guanylate cyclase"/>
    <property type="match status" value="1"/>
</dbReference>
<evidence type="ECO:0000256" key="10">
    <source>
        <dbReference type="SAM" id="Coils"/>
    </source>
</evidence>
<evidence type="ECO:0000256" key="11">
    <source>
        <dbReference type="SAM" id="Phobius"/>
    </source>
</evidence>
<keyword evidence="2 12" id="KW-0732">Signal</keyword>
<dbReference type="RefSeq" id="XP_042566651.1">
    <property type="nucleotide sequence ID" value="XM_042710717.1"/>
</dbReference>
<accession>A0A8M1KRG4</accession>
<dbReference type="FunFam" id="3.30.200.20:FF:001106">
    <property type="entry name" value="Guanylate cyclase"/>
    <property type="match status" value="1"/>
</dbReference>
<feature type="domain" description="Protein kinase" evidence="13">
    <location>
        <begin position="524"/>
        <end position="800"/>
    </location>
</feature>
<dbReference type="PANTHER" id="PTHR11920">
    <property type="entry name" value="GUANYLYL CYCLASE"/>
    <property type="match status" value="1"/>
</dbReference>
<keyword evidence="11" id="KW-0812">Transmembrane</keyword>
<feature type="domain" description="Guanylate cyclase" evidence="14">
    <location>
        <begin position="873"/>
        <end position="902"/>
    </location>
</feature>
<feature type="chain" id="PRO_5035426415" description="Guanylate cyclase" evidence="12">
    <location>
        <begin position="28"/>
        <end position="956"/>
    </location>
</feature>
<keyword evidence="5" id="KW-0675">Receptor</keyword>
<feature type="signal peptide" evidence="12">
    <location>
        <begin position="1"/>
        <end position="27"/>
    </location>
</feature>
<keyword evidence="11" id="KW-0472">Membrane</keyword>
<dbReference type="Pfam" id="PF00211">
    <property type="entry name" value="Guanylate_cyc"/>
    <property type="match status" value="1"/>
</dbReference>
<dbReference type="SMART" id="SM00044">
    <property type="entry name" value="CYCc"/>
    <property type="match status" value="1"/>
</dbReference>
<dbReference type="EC" id="4.6.1.2" evidence="9"/>
<dbReference type="FunFam" id="1.10.510.10:FF:000371">
    <property type="entry name" value="Guanylate cyclase"/>
    <property type="match status" value="1"/>
</dbReference>
<reference evidence="16" key="1">
    <citation type="submission" date="2025-08" db="UniProtKB">
        <authorList>
            <consortium name="RefSeq"/>
        </authorList>
    </citation>
    <scope>IDENTIFICATION</scope>
</reference>
<evidence type="ECO:0000256" key="1">
    <source>
        <dbReference type="ARBA" id="ARBA00004479"/>
    </source>
</evidence>
<dbReference type="CDD" id="cd07302">
    <property type="entry name" value="CHD"/>
    <property type="match status" value="1"/>
</dbReference>
<dbReference type="GO" id="GO:0001653">
    <property type="term" value="F:peptide receptor activity"/>
    <property type="evidence" value="ECO:0007669"/>
    <property type="project" value="TreeGrafter"/>
</dbReference>
<dbReference type="PROSITE" id="PS50125">
    <property type="entry name" value="GUANYLATE_CYCLASE_2"/>
    <property type="match status" value="1"/>
</dbReference>
<dbReference type="InterPro" id="IPR001245">
    <property type="entry name" value="Ser-Thr/Tyr_kinase_cat_dom"/>
</dbReference>
<name>A0A8M1KRG4_CLUHA</name>
<evidence type="ECO:0000313" key="16">
    <source>
        <dbReference type="RefSeq" id="XP_042566651.1"/>
    </source>
</evidence>
<dbReference type="GO" id="GO:0035556">
    <property type="term" value="P:intracellular signal transduction"/>
    <property type="evidence" value="ECO:0007669"/>
    <property type="project" value="InterPro"/>
</dbReference>
<comment type="subcellular location">
    <subcellularLocation>
        <location evidence="1">Membrane</location>
        <topology evidence="1">Single-pass type I membrane protein</topology>
    </subcellularLocation>
</comment>
<keyword evidence="3" id="KW-0547">Nucleotide-binding</keyword>
<dbReference type="GO" id="GO:0004672">
    <property type="term" value="F:protein kinase activity"/>
    <property type="evidence" value="ECO:0007669"/>
    <property type="project" value="InterPro"/>
</dbReference>
<dbReference type="Pfam" id="PF07714">
    <property type="entry name" value="PK_Tyr_Ser-Thr"/>
    <property type="match status" value="1"/>
</dbReference>
<evidence type="ECO:0000256" key="9">
    <source>
        <dbReference type="RuleBase" id="RU003431"/>
    </source>
</evidence>
<dbReference type="PROSITE" id="PS00458">
    <property type="entry name" value="ANF_RECEPTORS"/>
    <property type="match status" value="1"/>
</dbReference>
<evidence type="ECO:0000259" key="13">
    <source>
        <dbReference type="PROSITE" id="PS50011"/>
    </source>
</evidence>
<keyword evidence="11" id="KW-1133">Transmembrane helix</keyword>
<dbReference type="Proteomes" id="UP000515152">
    <property type="component" value="Chromosome 19"/>
</dbReference>
<evidence type="ECO:0000256" key="4">
    <source>
        <dbReference type="ARBA" id="ARBA00023134"/>
    </source>
</evidence>
<organism evidence="15 16">
    <name type="scientific">Clupea harengus</name>
    <name type="common">Atlantic herring</name>
    <dbReference type="NCBI Taxonomy" id="7950"/>
    <lineage>
        <taxon>Eukaryota</taxon>
        <taxon>Metazoa</taxon>
        <taxon>Chordata</taxon>
        <taxon>Craniata</taxon>
        <taxon>Vertebrata</taxon>
        <taxon>Euteleostomi</taxon>
        <taxon>Actinopterygii</taxon>
        <taxon>Neopterygii</taxon>
        <taxon>Teleostei</taxon>
        <taxon>Clupei</taxon>
        <taxon>Clupeiformes</taxon>
        <taxon>Clupeoidei</taxon>
        <taxon>Clupeidae</taxon>
        <taxon>Clupea</taxon>
    </lineage>
</organism>
<dbReference type="GO" id="GO:0007168">
    <property type="term" value="P:receptor guanylyl cyclase signaling pathway"/>
    <property type="evidence" value="ECO:0007669"/>
    <property type="project" value="TreeGrafter"/>
</dbReference>
<evidence type="ECO:0000256" key="5">
    <source>
        <dbReference type="ARBA" id="ARBA00023170"/>
    </source>
</evidence>
<dbReference type="GO" id="GO:0005886">
    <property type="term" value="C:plasma membrane"/>
    <property type="evidence" value="ECO:0007669"/>
    <property type="project" value="TreeGrafter"/>
</dbReference>
<dbReference type="InterPro" id="IPR001054">
    <property type="entry name" value="A/G_cyclase"/>
</dbReference>
<gene>
    <name evidence="16" type="primary">LOC105893760</name>
</gene>
<dbReference type="PROSITE" id="PS50011">
    <property type="entry name" value="PROTEIN_KINASE_DOM"/>
    <property type="match status" value="1"/>
</dbReference>
<keyword evidence="7 8" id="KW-0456">Lyase</keyword>
<evidence type="ECO:0000256" key="3">
    <source>
        <dbReference type="ARBA" id="ARBA00022741"/>
    </source>
</evidence>
<dbReference type="Pfam" id="PF01094">
    <property type="entry name" value="ANF_receptor"/>
    <property type="match status" value="1"/>
</dbReference>
<dbReference type="OrthoDB" id="1890790at2759"/>
<feature type="transmembrane region" description="Helical" evidence="11">
    <location>
        <begin position="466"/>
        <end position="489"/>
    </location>
</feature>
<evidence type="ECO:0000256" key="7">
    <source>
        <dbReference type="ARBA" id="ARBA00023239"/>
    </source>
</evidence>
<dbReference type="GO" id="GO:0004383">
    <property type="term" value="F:guanylate cyclase activity"/>
    <property type="evidence" value="ECO:0007669"/>
    <property type="project" value="UniProtKB-EC"/>
</dbReference>
<dbReference type="GO" id="GO:0004016">
    <property type="term" value="F:adenylate cyclase activity"/>
    <property type="evidence" value="ECO:0007669"/>
    <property type="project" value="TreeGrafter"/>
</dbReference>
<keyword evidence="10" id="KW-0175">Coiled coil</keyword>
<evidence type="ECO:0000313" key="15">
    <source>
        <dbReference type="Proteomes" id="UP000515152"/>
    </source>
</evidence>
<dbReference type="KEGG" id="char:105893760"/>
<dbReference type="InterPro" id="IPR001170">
    <property type="entry name" value="ANPR/GUC"/>
</dbReference>
<evidence type="ECO:0000256" key="12">
    <source>
        <dbReference type="SAM" id="SignalP"/>
    </source>
</evidence>
<keyword evidence="9" id="KW-0141">cGMP biosynthesis</keyword>
<proteinExistence type="inferred from homology"/>
<dbReference type="InterPro" id="IPR018297">
    <property type="entry name" value="A/G_cyclase_CS"/>
</dbReference>
<keyword evidence="4" id="KW-0342">GTP-binding</keyword>
<comment type="catalytic activity">
    <reaction evidence="9">
        <text>GTP = 3',5'-cyclic GMP + diphosphate</text>
        <dbReference type="Rhea" id="RHEA:13665"/>
        <dbReference type="ChEBI" id="CHEBI:33019"/>
        <dbReference type="ChEBI" id="CHEBI:37565"/>
        <dbReference type="ChEBI" id="CHEBI:57746"/>
        <dbReference type="EC" id="4.6.1.2"/>
    </reaction>
</comment>
<dbReference type="GO" id="GO:0005524">
    <property type="term" value="F:ATP binding"/>
    <property type="evidence" value="ECO:0007669"/>
    <property type="project" value="InterPro"/>
</dbReference>
<dbReference type="AlphaFoldDB" id="A0A8M1KRG4"/>
<feature type="coiled-coil region" evidence="10">
    <location>
        <begin position="812"/>
        <end position="843"/>
    </location>
</feature>